<dbReference type="SMART" id="SM00254">
    <property type="entry name" value="ShKT"/>
    <property type="match status" value="1"/>
</dbReference>
<evidence type="ECO:0000256" key="1">
    <source>
        <dbReference type="PROSITE-ProRule" id="PRU01005"/>
    </source>
</evidence>
<keyword evidence="1" id="KW-1015">Disulfide bond</keyword>
<name>A0A9D4FW38_DREPO</name>
<dbReference type="Proteomes" id="UP000828390">
    <property type="component" value="Unassembled WGS sequence"/>
</dbReference>
<reference evidence="3" key="2">
    <citation type="submission" date="2020-11" db="EMBL/GenBank/DDBJ databases">
        <authorList>
            <person name="McCartney M.A."/>
            <person name="Auch B."/>
            <person name="Kono T."/>
            <person name="Mallez S."/>
            <person name="Becker A."/>
            <person name="Gohl D.M."/>
            <person name="Silverstein K.A.T."/>
            <person name="Koren S."/>
            <person name="Bechman K.B."/>
            <person name="Herman A."/>
            <person name="Abrahante J.E."/>
            <person name="Garbe J."/>
        </authorList>
    </citation>
    <scope>NUCLEOTIDE SEQUENCE</scope>
    <source>
        <strain evidence="3">Duluth1</strain>
        <tissue evidence="3">Whole animal</tissue>
    </source>
</reference>
<organism evidence="3 4">
    <name type="scientific">Dreissena polymorpha</name>
    <name type="common">Zebra mussel</name>
    <name type="synonym">Mytilus polymorpha</name>
    <dbReference type="NCBI Taxonomy" id="45954"/>
    <lineage>
        <taxon>Eukaryota</taxon>
        <taxon>Metazoa</taxon>
        <taxon>Spiralia</taxon>
        <taxon>Lophotrochozoa</taxon>
        <taxon>Mollusca</taxon>
        <taxon>Bivalvia</taxon>
        <taxon>Autobranchia</taxon>
        <taxon>Heteroconchia</taxon>
        <taxon>Euheterodonta</taxon>
        <taxon>Imparidentia</taxon>
        <taxon>Neoheterodontei</taxon>
        <taxon>Myida</taxon>
        <taxon>Dreissenoidea</taxon>
        <taxon>Dreissenidae</taxon>
        <taxon>Dreissena</taxon>
    </lineage>
</organism>
<evidence type="ECO:0000313" key="4">
    <source>
        <dbReference type="Proteomes" id="UP000828390"/>
    </source>
</evidence>
<comment type="caution">
    <text evidence="3">The sequence shown here is derived from an EMBL/GenBank/DDBJ whole genome shotgun (WGS) entry which is preliminary data.</text>
</comment>
<sequence length="77" mass="8431">MFIYPLYIGYLGNTGGCADQEKHCAAWARHGFCEDNPNTALRICKKSCNACTVETNGRLTAMRLAVASRGFISTARL</sequence>
<feature type="disulfide bond" evidence="1">
    <location>
        <begin position="17"/>
        <end position="51"/>
    </location>
</feature>
<feature type="domain" description="ShKT" evidence="2">
    <location>
        <begin position="17"/>
        <end position="51"/>
    </location>
</feature>
<accession>A0A9D4FW38</accession>
<evidence type="ECO:0000259" key="2">
    <source>
        <dbReference type="PROSITE" id="PS51670"/>
    </source>
</evidence>
<reference evidence="3" key="1">
    <citation type="journal article" date="2019" name="bioRxiv">
        <title>The Genome of the Zebra Mussel, Dreissena polymorpha: A Resource for Invasive Species Research.</title>
        <authorList>
            <person name="McCartney M.A."/>
            <person name="Auch B."/>
            <person name="Kono T."/>
            <person name="Mallez S."/>
            <person name="Zhang Y."/>
            <person name="Obille A."/>
            <person name="Becker A."/>
            <person name="Abrahante J.E."/>
            <person name="Garbe J."/>
            <person name="Badalamenti J.P."/>
            <person name="Herman A."/>
            <person name="Mangelson H."/>
            <person name="Liachko I."/>
            <person name="Sullivan S."/>
            <person name="Sone E.D."/>
            <person name="Koren S."/>
            <person name="Silverstein K.A.T."/>
            <person name="Beckman K.B."/>
            <person name="Gohl D.M."/>
        </authorList>
    </citation>
    <scope>NUCLEOTIDE SEQUENCE</scope>
    <source>
        <strain evidence="3">Duluth1</strain>
        <tissue evidence="3">Whole animal</tissue>
    </source>
</reference>
<evidence type="ECO:0000313" key="3">
    <source>
        <dbReference type="EMBL" id="KAH3805527.1"/>
    </source>
</evidence>
<dbReference type="Pfam" id="PF01549">
    <property type="entry name" value="ShK"/>
    <property type="match status" value="1"/>
</dbReference>
<dbReference type="EMBL" id="JAIWYP010000006">
    <property type="protein sequence ID" value="KAH3805527.1"/>
    <property type="molecule type" value="Genomic_DNA"/>
</dbReference>
<comment type="caution">
    <text evidence="1">Lacks conserved residue(s) required for the propagation of feature annotation.</text>
</comment>
<protein>
    <recommendedName>
        <fullName evidence="2">ShKT domain-containing protein</fullName>
    </recommendedName>
</protein>
<gene>
    <name evidence="3" type="ORF">DPMN_133831</name>
</gene>
<dbReference type="InterPro" id="IPR003582">
    <property type="entry name" value="ShKT_dom"/>
</dbReference>
<keyword evidence="4" id="KW-1185">Reference proteome</keyword>
<dbReference type="AlphaFoldDB" id="A0A9D4FW38"/>
<dbReference type="PROSITE" id="PS51670">
    <property type="entry name" value="SHKT"/>
    <property type="match status" value="1"/>
</dbReference>
<proteinExistence type="predicted"/>